<dbReference type="KEGG" id="nai:NECAME_12852"/>
<evidence type="ECO:0000259" key="1">
    <source>
        <dbReference type="Pfam" id="PF07728"/>
    </source>
</evidence>
<dbReference type="PANTHER" id="PTHR21610:SF9">
    <property type="entry name" value="VON WILLEBRAND FACTOR A DOMAIN-CONTAINING PROTEIN 8"/>
    <property type="match status" value="1"/>
</dbReference>
<dbReference type="GO" id="GO:0005737">
    <property type="term" value="C:cytoplasm"/>
    <property type="evidence" value="ECO:0007669"/>
    <property type="project" value="TreeGrafter"/>
</dbReference>
<name>W2SYI4_NECAM</name>
<evidence type="ECO:0000313" key="2">
    <source>
        <dbReference type="EMBL" id="ETN74608.1"/>
    </source>
</evidence>
<protein>
    <submittedName>
        <fullName evidence="2">ATPase family protein</fullName>
    </submittedName>
</protein>
<dbReference type="AlphaFoldDB" id="W2SYI4"/>
<evidence type="ECO:0000313" key="3">
    <source>
        <dbReference type="Proteomes" id="UP000053676"/>
    </source>
</evidence>
<sequence length="584" mass="66041">MSVIRNMARDMRLGAHLLLIGNQGVGKNKITDRFLHLIQRPRHYMQLHRDTTVESLTMQTTVENGVLRYEDSALVRAARDGHVLVVDEADKAPLHVVAFFKSLLDSGTLLLGDGRRIQPASAPPRDRSIILHPDFRIIMLANRPGFPFLDVENATLLKLMAAFTELREMVNDGVLQYPYSIRELVNIAKHINKFPEDSITAAIRNVFDFDSFSTDAVKLIQEVFQKHGVPFGIEELSKRIFLSHRFPIDPSSPVGVWGLDSSGASVEVNTNEAHLIVKDCAWQIPMLDVNICSDGLVVGNTLVVATVNPPRLYLMRDLNEANQVHEVDISPMFKSLRHLLKYQPRLTLSTCGNEKILVHEEVTNSMCIVDLKRDLIQHINLGSSAFDSLAKILSSSEYRLVRGASTLFARDGKQLFVIKEDGFVTLMNLKEEISNVFLLQEDRYVVKQKNGSYGFLFREGNTWKLQSISTNFTTPIDIDGICVHENSVHLSDENFYFLKSGFPLSLDSKEVLGSARHKLSDVVDSRRPHYLSDEETKKFVNPQRNFVIVRDGVVVRAQPNWNVPKDALKEGELVLLFVCFIYIF</sequence>
<dbReference type="Proteomes" id="UP000053676">
    <property type="component" value="Unassembled WGS sequence"/>
</dbReference>
<dbReference type="OrthoDB" id="5186at2759"/>
<dbReference type="STRING" id="51031.W2SYI4"/>
<dbReference type="GO" id="GO:0016887">
    <property type="term" value="F:ATP hydrolysis activity"/>
    <property type="evidence" value="ECO:0007669"/>
    <property type="project" value="InterPro"/>
</dbReference>
<dbReference type="PANTHER" id="PTHR21610">
    <property type="entry name" value="VON WILLEBRAND FACTOR A DOMAIN-CONTAINING PROTEIN 8"/>
    <property type="match status" value="1"/>
</dbReference>
<dbReference type="Pfam" id="PF07728">
    <property type="entry name" value="AAA_5"/>
    <property type="match status" value="1"/>
</dbReference>
<feature type="domain" description="ATPase dynein-related AAA" evidence="1">
    <location>
        <begin position="16"/>
        <end position="145"/>
    </location>
</feature>
<dbReference type="Gene3D" id="3.40.50.300">
    <property type="entry name" value="P-loop containing nucleotide triphosphate hydrolases"/>
    <property type="match status" value="1"/>
</dbReference>
<reference evidence="3" key="1">
    <citation type="journal article" date="2014" name="Nat. Genet.">
        <title>Genome of the human hookworm Necator americanus.</title>
        <authorList>
            <person name="Tang Y.T."/>
            <person name="Gao X."/>
            <person name="Rosa B.A."/>
            <person name="Abubucker S."/>
            <person name="Hallsworth-Pepin K."/>
            <person name="Martin J."/>
            <person name="Tyagi R."/>
            <person name="Heizer E."/>
            <person name="Zhang X."/>
            <person name="Bhonagiri-Palsikar V."/>
            <person name="Minx P."/>
            <person name="Warren W.C."/>
            <person name="Wang Q."/>
            <person name="Zhan B."/>
            <person name="Hotez P.J."/>
            <person name="Sternberg P.W."/>
            <person name="Dougall A."/>
            <person name="Gaze S.T."/>
            <person name="Mulvenna J."/>
            <person name="Sotillo J."/>
            <person name="Ranganathan S."/>
            <person name="Rabelo E.M."/>
            <person name="Wilson R.K."/>
            <person name="Felgner P.L."/>
            <person name="Bethony J."/>
            <person name="Hawdon J.M."/>
            <person name="Gasser R.B."/>
            <person name="Loukas A."/>
            <person name="Mitreva M."/>
        </authorList>
    </citation>
    <scope>NUCLEOTIDE SEQUENCE [LARGE SCALE GENOMIC DNA]</scope>
</reference>
<dbReference type="GO" id="GO:0005524">
    <property type="term" value="F:ATP binding"/>
    <property type="evidence" value="ECO:0007669"/>
    <property type="project" value="InterPro"/>
</dbReference>
<proteinExistence type="predicted"/>
<dbReference type="EMBL" id="KI660347">
    <property type="protein sequence ID" value="ETN74608.1"/>
    <property type="molecule type" value="Genomic_DNA"/>
</dbReference>
<dbReference type="InterPro" id="IPR039891">
    <property type="entry name" value="VWA8"/>
</dbReference>
<dbReference type="InterPro" id="IPR011704">
    <property type="entry name" value="ATPase_dyneun-rel_AAA"/>
</dbReference>
<accession>W2SYI4</accession>
<organism evidence="2 3">
    <name type="scientific">Necator americanus</name>
    <name type="common">Human hookworm</name>
    <dbReference type="NCBI Taxonomy" id="51031"/>
    <lineage>
        <taxon>Eukaryota</taxon>
        <taxon>Metazoa</taxon>
        <taxon>Ecdysozoa</taxon>
        <taxon>Nematoda</taxon>
        <taxon>Chromadorea</taxon>
        <taxon>Rhabditida</taxon>
        <taxon>Rhabditina</taxon>
        <taxon>Rhabditomorpha</taxon>
        <taxon>Strongyloidea</taxon>
        <taxon>Ancylostomatidae</taxon>
        <taxon>Bunostominae</taxon>
        <taxon>Necator</taxon>
    </lineage>
</organism>
<dbReference type="InterPro" id="IPR027417">
    <property type="entry name" value="P-loop_NTPase"/>
</dbReference>
<keyword evidence="3" id="KW-1185">Reference proteome</keyword>
<dbReference type="SUPFAM" id="SSF52540">
    <property type="entry name" value="P-loop containing nucleoside triphosphate hydrolases"/>
    <property type="match status" value="1"/>
</dbReference>
<gene>
    <name evidence="2" type="ORF">NECAME_12852</name>
</gene>